<dbReference type="RefSeq" id="WP_161039516.1">
    <property type="nucleotide sequence ID" value="NZ_WWCM01000007.1"/>
</dbReference>
<gene>
    <name evidence="1" type="ORF">GTP27_12615</name>
</gene>
<sequence>MVDQQLIDYLREKTKGKLLMSPEQLSEEIGIPTKQQSKLRKEGRFPIPFKNIGRLVYYSIYDVANFLLNGETTPSKEVLEEAPVSLQPIKKKPVKSTASVHDLSHIFMLRAFAQSLEERATAMLSLAENLKDYANKKEMMDRFEQKFPAKGSKVDVVKK</sequence>
<evidence type="ECO:0000313" key="1">
    <source>
        <dbReference type="EMBL" id="MYM40167.1"/>
    </source>
</evidence>
<dbReference type="EMBL" id="WWCM01000007">
    <property type="protein sequence ID" value="MYM40167.1"/>
    <property type="molecule type" value="Genomic_DNA"/>
</dbReference>
<accession>A0ABW9VL95</accession>
<evidence type="ECO:0000313" key="2">
    <source>
        <dbReference type="Proteomes" id="UP000478090"/>
    </source>
</evidence>
<proteinExistence type="predicted"/>
<dbReference type="Proteomes" id="UP000478090">
    <property type="component" value="Unassembled WGS sequence"/>
</dbReference>
<comment type="caution">
    <text evidence="1">The sequence shown here is derived from an EMBL/GenBank/DDBJ whole genome shotgun (WGS) entry which is preliminary data.</text>
</comment>
<evidence type="ECO:0008006" key="3">
    <source>
        <dbReference type="Google" id="ProtNLM"/>
    </source>
</evidence>
<name>A0ABW9VL95_9BURK</name>
<reference evidence="1 2" key="1">
    <citation type="submission" date="2019-12" db="EMBL/GenBank/DDBJ databases">
        <title>Novel species isolated from a subtropical stream in China.</title>
        <authorList>
            <person name="Lu H."/>
        </authorList>
    </citation>
    <scope>NUCLEOTIDE SEQUENCE [LARGE SCALE GENOMIC DNA]</scope>
    <source>
        <strain evidence="1 2">CY13W</strain>
    </source>
</reference>
<organism evidence="1 2">
    <name type="scientific">Duganella qianjiadongensis</name>
    <dbReference type="NCBI Taxonomy" id="2692176"/>
    <lineage>
        <taxon>Bacteria</taxon>
        <taxon>Pseudomonadati</taxon>
        <taxon>Pseudomonadota</taxon>
        <taxon>Betaproteobacteria</taxon>
        <taxon>Burkholderiales</taxon>
        <taxon>Oxalobacteraceae</taxon>
        <taxon>Telluria group</taxon>
        <taxon>Duganella</taxon>
    </lineage>
</organism>
<keyword evidence="2" id="KW-1185">Reference proteome</keyword>
<protein>
    <recommendedName>
        <fullName evidence="3">DNA-binding protein</fullName>
    </recommendedName>
</protein>